<evidence type="ECO:0000313" key="1">
    <source>
        <dbReference type="EMBL" id="KNC72481.1"/>
    </source>
</evidence>
<sequence length="74" mass="8505">MDVQVNKDTQKHMIRSMPSYDDCNFLLTMEDGKKYVLKISYEGERESNLILQGEMMQHLAARGVLCPKHIASCN</sequence>
<dbReference type="RefSeq" id="XP_014146383.1">
    <property type="nucleotide sequence ID" value="XM_014290908.1"/>
</dbReference>
<dbReference type="SUPFAM" id="SSF56112">
    <property type="entry name" value="Protein kinase-like (PK-like)"/>
    <property type="match status" value="1"/>
</dbReference>
<evidence type="ECO:0000313" key="2">
    <source>
        <dbReference type="Proteomes" id="UP000054560"/>
    </source>
</evidence>
<gene>
    <name evidence="1" type="ORF">SARC_14961</name>
</gene>
<protein>
    <recommendedName>
        <fullName evidence="3">Aminoglycoside phosphotransferase domain-containing protein</fullName>
    </recommendedName>
</protein>
<organism evidence="1 2">
    <name type="scientific">Sphaeroforma arctica JP610</name>
    <dbReference type="NCBI Taxonomy" id="667725"/>
    <lineage>
        <taxon>Eukaryota</taxon>
        <taxon>Ichthyosporea</taxon>
        <taxon>Ichthyophonida</taxon>
        <taxon>Sphaeroforma</taxon>
    </lineage>
</organism>
<dbReference type="AlphaFoldDB" id="A0A0L0F7C2"/>
<keyword evidence="2" id="KW-1185">Reference proteome</keyword>
<evidence type="ECO:0008006" key="3">
    <source>
        <dbReference type="Google" id="ProtNLM"/>
    </source>
</evidence>
<dbReference type="EMBL" id="KQ246975">
    <property type="protein sequence ID" value="KNC72481.1"/>
    <property type="molecule type" value="Genomic_DNA"/>
</dbReference>
<name>A0A0L0F7C2_9EUKA</name>
<dbReference type="GeneID" id="25915465"/>
<dbReference type="OrthoDB" id="9973935at2759"/>
<dbReference type="InterPro" id="IPR011009">
    <property type="entry name" value="Kinase-like_dom_sf"/>
</dbReference>
<proteinExistence type="predicted"/>
<reference evidence="1 2" key="1">
    <citation type="submission" date="2011-02" db="EMBL/GenBank/DDBJ databases">
        <title>The Genome Sequence of Sphaeroforma arctica JP610.</title>
        <authorList>
            <consortium name="The Broad Institute Genome Sequencing Platform"/>
            <person name="Russ C."/>
            <person name="Cuomo C."/>
            <person name="Young S.K."/>
            <person name="Zeng Q."/>
            <person name="Gargeya S."/>
            <person name="Alvarado L."/>
            <person name="Berlin A."/>
            <person name="Chapman S.B."/>
            <person name="Chen Z."/>
            <person name="Freedman E."/>
            <person name="Gellesch M."/>
            <person name="Goldberg J."/>
            <person name="Griggs A."/>
            <person name="Gujja S."/>
            <person name="Heilman E."/>
            <person name="Heiman D."/>
            <person name="Howarth C."/>
            <person name="Mehta T."/>
            <person name="Neiman D."/>
            <person name="Pearson M."/>
            <person name="Roberts A."/>
            <person name="Saif S."/>
            <person name="Shea T."/>
            <person name="Shenoy N."/>
            <person name="Sisk P."/>
            <person name="Stolte C."/>
            <person name="Sykes S."/>
            <person name="White J."/>
            <person name="Yandava C."/>
            <person name="Burger G."/>
            <person name="Gray M.W."/>
            <person name="Holland P.W.H."/>
            <person name="King N."/>
            <person name="Lang F.B.F."/>
            <person name="Roger A.J."/>
            <person name="Ruiz-Trillo I."/>
            <person name="Haas B."/>
            <person name="Nusbaum C."/>
            <person name="Birren B."/>
        </authorList>
    </citation>
    <scope>NUCLEOTIDE SEQUENCE [LARGE SCALE GENOMIC DNA]</scope>
    <source>
        <strain evidence="1 2">JP610</strain>
    </source>
</reference>
<accession>A0A0L0F7C2</accession>
<dbReference type="Proteomes" id="UP000054560">
    <property type="component" value="Unassembled WGS sequence"/>
</dbReference>
<feature type="non-terminal residue" evidence="1">
    <location>
        <position position="74"/>
    </location>
</feature>